<evidence type="ECO:0000313" key="7">
    <source>
        <dbReference type="EMBL" id="NYG31876.1"/>
    </source>
</evidence>
<dbReference type="GO" id="GO:0042254">
    <property type="term" value="P:ribosome biogenesis"/>
    <property type="evidence" value="ECO:0007669"/>
    <property type="project" value="UniProtKB-KW"/>
</dbReference>
<dbReference type="InterPro" id="IPR003772">
    <property type="entry name" value="YceD"/>
</dbReference>
<comment type="similarity">
    <text evidence="2">Belongs to the DUF177 domain family.</text>
</comment>
<evidence type="ECO:0000256" key="6">
    <source>
        <dbReference type="SAM" id="MobiDB-lite"/>
    </source>
</evidence>
<feature type="compositionally biased region" description="Polar residues" evidence="6">
    <location>
        <begin position="171"/>
        <end position="181"/>
    </location>
</feature>
<evidence type="ECO:0000313" key="8">
    <source>
        <dbReference type="Proteomes" id="UP000518288"/>
    </source>
</evidence>
<proteinExistence type="inferred from homology"/>
<evidence type="ECO:0000256" key="1">
    <source>
        <dbReference type="ARBA" id="ARBA00002868"/>
    </source>
</evidence>
<accession>A0A7Y9QVW6</accession>
<dbReference type="PANTHER" id="PTHR38099">
    <property type="entry name" value="LARGE RIBOSOMAL RNA SUBUNIT ACCUMULATION PROTEIN YCED"/>
    <property type="match status" value="1"/>
</dbReference>
<organism evidence="7 8">
    <name type="scientific">Sphaerotilus montanus</name>
    <dbReference type="NCBI Taxonomy" id="522889"/>
    <lineage>
        <taxon>Bacteria</taxon>
        <taxon>Pseudomonadati</taxon>
        <taxon>Pseudomonadota</taxon>
        <taxon>Betaproteobacteria</taxon>
        <taxon>Burkholderiales</taxon>
        <taxon>Sphaerotilaceae</taxon>
        <taxon>Sphaerotilus</taxon>
    </lineage>
</organism>
<comment type="function">
    <text evidence="1">Plays a role in synthesis, processing and/or stability of 23S rRNA.</text>
</comment>
<sequence>MKAREIHPRRLDVRPFAETGEPIDGSTPLGDFERLLHLRHTDAAVDTAAPVRWSAQGELRSQRSGPPEVWLYLTGSTALSQQCQRCLETVEVPLAFERWFQFVDNERQAAELDAESEDDVLVISRQFDLLELVEDELLLVAPIVPRHEVCPTPVVLSVGDWSDAPADETSEASAEPSTTDKPNPFAVLASLRKTPAKD</sequence>
<dbReference type="PANTHER" id="PTHR38099:SF1">
    <property type="entry name" value="LARGE RIBOSOMAL RNA SUBUNIT ACCUMULATION PROTEIN YCED"/>
    <property type="match status" value="1"/>
</dbReference>
<name>A0A7Y9QVW6_9BURK</name>
<dbReference type="GO" id="GO:0005829">
    <property type="term" value="C:cytosol"/>
    <property type="evidence" value="ECO:0007669"/>
    <property type="project" value="TreeGrafter"/>
</dbReference>
<evidence type="ECO:0000256" key="2">
    <source>
        <dbReference type="ARBA" id="ARBA00010740"/>
    </source>
</evidence>
<dbReference type="InterPro" id="IPR039255">
    <property type="entry name" value="YceD_bac"/>
</dbReference>
<dbReference type="EMBL" id="JACCFH010000001">
    <property type="protein sequence ID" value="NYG31876.1"/>
    <property type="molecule type" value="Genomic_DNA"/>
</dbReference>
<protein>
    <recommendedName>
        <fullName evidence="3">Large ribosomal RNA subunit accumulation protein YceD</fullName>
    </recommendedName>
    <alternativeName>
        <fullName evidence="5">23S rRNA accumulation protein YceD</fullName>
    </alternativeName>
</protein>
<dbReference type="RefSeq" id="WP_179632827.1">
    <property type="nucleotide sequence ID" value="NZ_JACCFH010000001.1"/>
</dbReference>
<evidence type="ECO:0000256" key="5">
    <source>
        <dbReference type="ARBA" id="ARBA00031841"/>
    </source>
</evidence>
<dbReference type="AlphaFoldDB" id="A0A7Y9QVW6"/>
<reference evidence="7 8" key="1">
    <citation type="submission" date="2020-07" db="EMBL/GenBank/DDBJ databases">
        <title>Genomic Encyclopedia of Archaeal and Bacterial Type Strains, Phase II (KMG-II): from individual species to whole genera.</title>
        <authorList>
            <person name="Goeker M."/>
        </authorList>
    </citation>
    <scope>NUCLEOTIDE SEQUENCE [LARGE SCALE GENOMIC DNA]</scope>
    <source>
        <strain evidence="7 8">DSM 21226</strain>
    </source>
</reference>
<evidence type="ECO:0000256" key="4">
    <source>
        <dbReference type="ARBA" id="ARBA00022517"/>
    </source>
</evidence>
<keyword evidence="4" id="KW-0690">Ribosome biogenesis</keyword>
<feature type="region of interest" description="Disordered" evidence="6">
    <location>
        <begin position="160"/>
        <end position="198"/>
    </location>
</feature>
<keyword evidence="8" id="KW-1185">Reference proteome</keyword>
<comment type="caution">
    <text evidence="7">The sequence shown here is derived from an EMBL/GenBank/DDBJ whole genome shotgun (WGS) entry which is preliminary data.</text>
</comment>
<gene>
    <name evidence="7" type="ORF">BDD16_000862</name>
</gene>
<evidence type="ECO:0000256" key="3">
    <source>
        <dbReference type="ARBA" id="ARBA00015716"/>
    </source>
</evidence>
<dbReference type="Proteomes" id="UP000518288">
    <property type="component" value="Unassembled WGS sequence"/>
</dbReference>
<dbReference type="Pfam" id="PF02620">
    <property type="entry name" value="YceD"/>
    <property type="match status" value="1"/>
</dbReference>